<accession>A0ABN8GUF8</accession>
<gene>
    <name evidence="2" type="ORF">PAECIP111891_04237</name>
</gene>
<protein>
    <recommendedName>
        <fullName evidence="4">Small, acid-soluble spore protein, alpha/beta type</fullName>
    </recommendedName>
</protein>
<keyword evidence="3" id="KW-1185">Reference proteome</keyword>
<reference evidence="2" key="1">
    <citation type="submission" date="2022-01" db="EMBL/GenBank/DDBJ databases">
        <authorList>
            <person name="Criscuolo A."/>
        </authorList>
    </citation>
    <scope>NUCLEOTIDE SEQUENCE</scope>
    <source>
        <strain evidence="2">CIP111891</strain>
    </source>
</reference>
<dbReference type="Proteomes" id="UP000838821">
    <property type="component" value="Unassembled WGS sequence"/>
</dbReference>
<comment type="caution">
    <text evidence="2">The sequence shown here is derived from an EMBL/GenBank/DDBJ whole genome shotgun (WGS) entry which is preliminary data.</text>
</comment>
<organism evidence="2 3">
    <name type="scientific">Paenibacillus allorhizoplanae</name>
    <dbReference type="NCBI Taxonomy" id="2905648"/>
    <lineage>
        <taxon>Bacteria</taxon>
        <taxon>Bacillati</taxon>
        <taxon>Bacillota</taxon>
        <taxon>Bacilli</taxon>
        <taxon>Bacillales</taxon>
        <taxon>Paenibacillaceae</taxon>
        <taxon>Paenibacillus</taxon>
    </lineage>
</organism>
<dbReference type="EMBL" id="CAKMMW010000013">
    <property type="protein sequence ID" value="CAH1215244.1"/>
    <property type="molecule type" value="Genomic_DNA"/>
</dbReference>
<evidence type="ECO:0000313" key="3">
    <source>
        <dbReference type="Proteomes" id="UP000838821"/>
    </source>
</evidence>
<sequence>MKNQALNIAKQAGMAYEVAVARAGLSAVNRKPISLKEAEARKNKRQSVRTARRANRR</sequence>
<evidence type="ECO:0000313" key="2">
    <source>
        <dbReference type="EMBL" id="CAH1215244.1"/>
    </source>
</evidence>
<proteinExistence type="predicted"/>
<feature type="compositionally biased region" description="Basic residues" evidence="1">
    <location>
        <begin position="42"/>
        <end position="57"/>
    </location>
</feature>
<evidence type="ECO:0000256" key="1">
    <source>
        <dbReference type="SAM" id="MobiDB-lite"/>
    </source>
</evidence>
<name>A0ABN8GUF8_9BACL</name>
<feature type="region of interest" description="Disordered" evidence="1">
    <location>
        <begin position="36"/>
        <end position="57"/>
    </location>
</feature>
<evidence type="ECO:0008006" key="4">
    <source>
        <dbReference type="Google" id="ProtNLM"/>
    </source>
</evidence>
<dbReference type="RefSeq" id="WP_236290272.1">
    <property type="nucleotide sequence ID" value="NZ_CAKMMW010000013.1"/>
</dbReference>